<evidence type="ECO:0000313" key="3">
    <source>
        <dbReference type="Proteomes" id="UP000051500"/>
    </source>
</evidence>
<evidence type="ECO:0000256" key="1">
    <source>
        <dbReference type="SAM" id="Phobius"/>
    </source>
</evidence>
<dbReference type="RefSeq" id="WP_027107285.1">
    <property type="nucleotide sequence ID" value="NZ_JQBZ01000025.1"/>
</dbReference>
<feature type="transmembrane region" description="Helical" evidence="1">
    <location>
        <begin position="7"/>
        <end position="28"/>
    </location>
</feature>
<reference evidence="2 3" key="1">
    <citation type="journal article" date="2015" name="Genome Announc.">
        <title>Expanding the biotechnology potential of lactobacilli through comparative genomics of 213 strains and associated genera.</title>
        <authorList>
            <person name="Sun Z."/>
            <person name="Harris H.M."/>
            <person name="McCann A."/>
            <person name="Guo C."/>
            <person name="Argimon S."/>
            <person name="Zhang W."/>
            <person name="Yang X."/>
            <person name="Jeffery I.B."/>
            <person name="Cooney J.C."/>
            <person name="Kagawa T.F."/>
            <person name="Liu W."/>
            <person name="Song Y."/>
            <person name="Salvetti E."/>
            <person name="Wrobel A."/>
            <person name="Rasinkangas P."/>
            <person name="Parkhill J."/>
            <person name="Rea M.C."/>
            <person name="O'Sullivan O."/>
            <person name="Ritari J."/>
            <person name="Douillard F.P."/>
            <person name="Paul Ross R."/>
            <person name="Yang R."/>
            <person name="Briner A.E."/>
            <person name="Felis G.E."/>
            <person name="de Vos W.M."/>
            <person name="Barrangou R."/>
            <person name="Klaenhammer T.R."/>
            <person name="Caufield P.W."/>
            <person name="Cui Y."/>
            <person name="Zhang H."/>
            <person name="O'Toole P.W."/>
        </authorList>
    </citation>
    <scope>NUCLEOTIDE SEQUENCE [LARGE SCALE GENOMIC DNA]</scope>
    <source>
        <strain evidence="2 3">DSM 22408</strain>
    </source>
</reference>
<feature type="transmembrane region" description="Helical" evidence="1">
    <location>
        <begin position="34"/>
        <end position="54"/>
    </location>
</feature>
<protein>
    <recommendedName>
        <fullName evidence="4">DUF2929 domain-containing protein</fullName>
    </recommendedName>
</protein>
<name>A0A0R2KHR5_9LACO</name>
<keyword evidence="1" id="KW-1133">Transmembrane helix</keyword>
<sequence length="62" mass="6640">MGKQIAVIVWSVLYGEILAYVVSALTGLTFDPKLAAIIPIIAGLVLNNVLNVFISDPKAKQE</sequence>
<proteinExistence type="predicted"/>
<keyword evidence="1" id="KW-0812">Transmembrane</keyword>
<keyword evidence="1" id="KW-0472">Membrane</keyword>
<evidence type="ECO:0000313" key="2">
    <source>
        <dbReference type="EMBL" id="KRN88881.1"/>
    </source>
</evidence>
<dbReference type="AlphaFoldDB" id="A0A0R2KHR5"/>
<dbReference type="InterPro" id="IPR021324">
    <property type="entry name" value="DUF2929"/>
</dbReference>
<dbReference type="EMBL" id="JQBZ01000025">
    <property type="protein sequence ID" value="KRN88881.1"/>
    <property type="molecule type" value="Genomic_DNA"/>
</dbReference>
<accession>A0A0R2KHR5</accession>
<comment type="caution">
    <text evidence="2">The sequence shown here is derived from an EMBL/GenBank/DDBJ whole genome shotgun (WGS) entry which is preliminary data.</text>
</comment>
<organism evidence="2 3">
    <name type="scientific">Ligilactobacillus ceti DSM 22408</name>
    <dbReference type="NCBI Taxonomy" id="1122146"/>
    <lineage>
        <taxon>Bacteria</taxon>
        <taxon>Bacillati</taxon>
        <taxon>Bacillota</taxon>
        <taxon>Bacilli</taxon>
        <taxon>Lactobacillales</taxon>
        <taxon>Lactobacillaceae</taxon>
        <taxon>Ligilactobacillus</taxon>
    </lineage>
</organism>
<gene>
    <name evidence="2" type="ORF">IV53_GL000851</name>
</gene>
<dbReference type="Pfam" id="PF11151">
    <property type="entry name" value="DUF2929"/>
    <property type="match status" value="1"/>
</dbReference>
<dbReference type="PATRIC" id="fig|1122146.4.peg.885"/>
<dbReference type="OrthoDB" id="2139526at2"/>
<dbReference type="Proteomes" id="UP000051500">
    <property type="component" value="Unassembled WGS sequence"/>
</dbReference>
<keyword evidence="3" id="KW-1185">Reference proteome</keyword>
<evidence type="ECO:0008006" key="4">
    <source>
        <dbReference type="Google" id="ProtNLM"/>
    </source>
</evidence>